<dbReference type="EMBL" id="LNYW01000004">
    <property type="protein sequence ID" value="KTD66431.1"/>
    <property type="molecule type" value="Genomic_DNA"/>
</dbReference>
<organism evidence="1 2">
    <name type="scientific">Legionella shakespearei DSM 23087</name>
    <dbReference type="NCBI Taxonomy" id="1122169"/>
    <lineage>
        <taxon>Bacteria</taxon>
        <taxon>Pseudomonadati</taxon>
        <taxon>Pseudomonadota</taxon>
        <taxon>Gammaproteobacteria</taxon>
        <taxon>Legionellales</taxon>
        <taxon>Legionellaceae</taxon>
        <taxon>Legionella</taxon>
    </lineage>
</organism>
<dbReference type="OrthoDB" id="5651047at2"/>
<dbReference type="RefSeq" id="WP_018576269.1">
    <property type="nucleotide sequence ID" value="NZ_KB892384.1"/>
</dbReference>
<dbReference type="eggNOG" id="ENOG5031F0W">
    <property type="taxonomic scope" value="Bacteria"/>
</dbReference>
<dbReference type="STRING" id="1122169.Lsha_0113"/>
<evidence type="ECO:0000313" key="1">
    <source>
        <dbReference type="EMBL" id="KTD66431.1"/>
    </source>
</evidence>
<comment type="caution">
    <text evidence="1">The sequence shown here is derived from an EMBL/GenBank/DDBJ whole genome shotgun (WGS) entry which is preliminary data.</text>
</comment>
<protein>
    <submittedName>
        <fullName evidence="1">Uncharacterized protein</fullName>
    </submittedName>
</protein>
<proteinExistence type="predicted"/>
<name>A0A0W0ZBN6_9GAMM</name>
<dbReference type="PATRIC" id="fig|1122169.6.peg.124"/>
<reference evidence="1 2" key="1">
    <citation type="submission" date="2015-11" db="EMBL/GenBank/DDBJ databases">
        <title>Genomic analysis of 38 Legionella species identifies large and diverse effector repertoires.</title>
        <authorList>
            <person name="Burstein D."/>
            <person name="Amaro F."/>
            <person name="Zusman T."/>
            <person name="Lifshitz Z."/>
            <person name="Cohen O."/>
            <person name="Gilbert J.A."/>
            <person name="Pupko T."/>
            <person name="Shuman H.A."/>
            <person name="Segal G."/>
        </authorList>
    </citation>
    <scope>NUCLEOTIDE SEQUENCE [LARGE SCALE GENOMIC DNA]</scope>
    <source>
        <strain evidence="1 2">ATCC 49655</strain>
    </source>
</reference>
<keyword evidence="2" id="KW-1185">Reference proteome</keyword>
<dbReference type="AlphaFoldDB" id="A0A0W0ZBN6"/>
<gene>
    <name evidence="1" type="ORF">Lsha_0113</name>
</gene>
<sequence length="121" mass="14072">MQLFAHHIKDNSWSIGVQADETQPTYYYPALYISTDGISFNLYPCVRTIDEVDELLKSGLFKPSNPQQKDALSRHNLRHYRHSLASQSFFRTRHNVQGLEQIAEEQNYMNEMGIAFYHSSS</sequence>
<evidence type="ECO:0000313" key="2">
    <source>
        <dbReference type="Proteomes" id="UP000054600"/>
    </source>
</evidence>
<accession>A0A0W0ZBN6</accession>
<dbReference type="Proteomes" id="UP000054600">
    <property type="component" value="Unassembled WGS sequence"/>
</dbReference>